<feature type="compositionally biased region" description="Low complexity" evidence="1">
    <location>
        <begin position="159"/>
        <end position="172"/>
    </location>
</feature>
<feature type="compositionally biased region" description="Basic and acidic residues" evidence="1">
    <location>
        <begin position="274"/>
        <end position="296"/>
    </location>
</feature>
<feature type="compositionally biased region" description="Polar residues" evidence="1">
    <location>
        <begin position="131"/>
        <end position="144"/>
    </location>
</feature>
<comment type="caution">
    <text evidence="2">The sequence shown here is derived from an EMBL/GenBank/DDBJ whole genome shotgun (WGS) entry which is preliminary data.</text>
</comment>
<feature type="compositionally biased region" description="Acidic residues" evidence="1">
    <location>
        <begin position="52"/>
        <end position="78"/>
    </location>
</feature>
<organism evidence="2 3">
    <name type="scientific">Arthrobotrys musiformis</name>
    <dbReference type="NCBI Taxonomy" id="47236"/>
    <lineage>
        <taxon>Eukaryota</taxon>
        <taxon>Fungi</taxon>
        <taxon>Dikarya</taxon>
        <taxon>Ascomycota</taxon>
        <taxon>Pezizomycotina</taxon>
        <taxon>Orbiliomycetes</taxon>
        <taxon>Orbiliales</taxon>
        <taxon>Orbiliaceae</taxon>
        <taxon>Arthrobotrys</taxon>
    </lineage>
</organism>
<dbReference type="AlphaFoldDB" id="A0AAV9VPK1"/>
<proteinExistence type="predicted"/>
<feature type="region of interest" description="Disordered" evidence="1">
    <location>
        <begin position="15"/>
        <end position="174"/>
    </location>
</feature>
<feature type="compositionally biased region" description="Basic and acidic residues" evidence="1">
    <location>
        <begin position="120"/>
        <end position="130"/>
    </location>
</feature>
<feature type="region of interest" description="Disordered" evidence="1">
    <location>
        <begin position="322"/>
        <end position="344"/>
    </location>
</feature>
<feature type="region of interest" description="Disordered" evidence="1">
    <location>
        <begin position="270"/>
        <end position="310"/>
    </location>
</feature>
<feature type="compositionally biased region" description="Polar residues" evidence="1">
    <location>
        <begin position="104"/>
        <end position="113"/>
    </location>
</feature>
<evidence type="ECO:0000313" key="3">
    <source>
        <dbReference type="Proteomes" id="UP001370758"/>
    </source>
</evidence>
<accession>A0AAV9VPK1</accession>
<name>A0AAV9VPK1_9PEZI</name>
<dbReference type="EMBL" id="JAVHJL010000013">
    <property type="protein sequence ID" value="KAK6495083.1"/>
    <property type="molecule type" value="Genomic_DNA"/>
</dbReference>
<evidence type="ECO:0000313" key="2">
    <source>
        <dbReference type="EMBL" id="KAK6495083.1"/>
    </source>
</evidence>
<evidence type="ECO:0000256" key="1">
    <source>
        <dbReference type="SAM" id="MobiDB-lite"/>
    </source>
</evidence>
<sequence length="344" mass="37492">MCYRLEEVFTCGHTKLDPNVQCSTPKSCQMDGEPGVWQRQVDKTCGDKDCEPEVEDDGDDDEDDDEDDGDNEDGNGDDDVGKGSGKKPSRSFESNGSKSRERQSWVTTRSTWLAENPAEPDQKREGDKSTQRTSTALALPQNSKDASRPQRKAPPNLASNSSQKSTSQSPRSGLASEFDGLSIFVPGSPIYSQGYTGETCTSLFKFPSLAFTNCEIMVRSLPKGYLKGRCDAVSEGEATNGPAGHQYAEPGLKSAMKMTNYAYVRPRRVTRSRTAAEKQIERARNQQKPASEESVKRLGGSPPIDPGLGRIRAVKKVRFAAGSKETSGHVVLELPESLPETDSP</sequence>
<keyword evidence="3" id="KW-1185">Reference proteome</keyword>
<feature type="compositionally biased region" description="Basic and acidic residues" evidence="1">
    <location>
        <begin position="40"/>
        <end position="51"/>
    </location>
</feature>
<protein>
    <submittedName>
        <fullName evidence="2">Uncharacterized protein</fullName>
    </submittedName>
</protein>
<gene>
    <name evidence="2" type="ORF">TWF481_003111</name>
</gene>
<reference evidence="2 3" key="1">
    <citation type="submission" date="2023-08" db="EMBL/GenBank/DDBJ databases">
        <authorList>
            <person name="Palmer J.M."/>
        </authorList>
    </citation>
    <scope>NUCLEOTIDE SEQUENCE [LARGE SCALE GENOMIC DNA]</scope>
    <source>
        <strain evidence="2 3">TWF481</strain>
    </source>
</reference>
<dbReference type="Proteomes" id="UP001370758">
    <property type="component" value="Unassembled WGS sequence"/>
</dbReference>